<dbReference type="EMBL" id="CP006568">
    <property type="protein sequence ID" value="AHF73398.1"/>
    <property type="molecule type" value="Genomic_DNA"/>
</dbReference>
<dbReference type="RefSeq" id="WP_025244593.1">
    <property type="nucleotide sequence ID" value="NZ_CP006568.1"/>
</dbReference>
<name>W0HMS2_9GAMM</name>
<feature type="transmembrane region" description="Helical" evidence="2">
    <location>
        <begin position="119"/>
        <end position="137"/>
    </location>
</feature>
<keyword evidence="4" id="KW-1185">Reference proteome</keyword>
<dbReference type="Gene3D" id="1.20.5.340">
    <property type="match status" value="1"/>
</dbReference>
<dbReference type="Proteomes" id="UP000019025">
    <property type="component" value="Chromosome"/>
</dbReference>
<evidence type="ECO:0000256" key="2">
    <source>
        <dbReference type="SAM" id="Phobius"/>
    </source>
</evidence>
<dbReference type="KEGG" id="pes:SOPEG_1040"/>
<keyword evidence="2" id="KW-0472">Membrane</keyword>
<feature type="coiled-coil region" evidence="1">
    <location>
        <begin position="44"/>
        <end position="71"/>
    </location>
</feature>
<evidence type="ECO:0000256" key="1">
    <source>
        <dbReference type="SAM" id="Coils"/>
    </source>
</evidence>
<gene>
    <name evidence="3" type="ORF">SOPEG_1040</name>
</gene>
<accession>W0HMS2</accession>
<keyword evidence="2" id="KW-0812">Transmembrane</keyword>
<dbReference type="HOGENOM" id="CLU_127685_0_0_6"/>
<organism evidence="3 4">
    <name type="scientific">Candidatus Sodalis pierantonii str. SOPE</name>
    <dbReference type="NCBI Taxonomy" id="2342"/>
    <lineage>
        <taxon>Bacteria</taxon>
        <taxon>Pseudomonadati</taxon>
        <taxon>Pseudomonadota</taxon>
        <taxon>Gammaproteobacteria</taxon>
        <taxon>Enterobacterales</taxon>
        <taxon>Bruguierivoracaceae</taxon>
        <taxon>Sodalis</taxon>
    </lineage>
</organism>
<evidence type="ECO:0000313" key="4">
    <source>
        <dbReference type="Proteomes" id="UP000019025"/>
    </source>
</evidence>
<keyword evidence="1" id="KW-0175">Coiled coil</keyword>
<sequence>MGQVAFDTQEFVEKLENAGLNREQAKAITLVVRESHEVADLATKADIKDVKRDLEDVRKELSADIAEVRKDLTIQIADVRKDMHARFEKTEAKNDAQMALLRKDVEALASGLFIKLSKVMLAIVGISVTIATAIIKLL</sequence>
<evidence type="ECO:0000313" key="3">
    <source>
        <dbReference type="EMBL" id="AHF73398.1"/>
    </source>
</evidence>
<reference evidence="3 4" key="1">
    <citation type="journal article" date="2014" name="Genome Biol. Evol.">
        <title>Genome degeneration and adaptation in a nascent stage of symbiosis.</title>
        <authorList>
            <person name="Oakeson K.F."/>
            <person name="Gil R."/>
            <person name="Clayton A.L."/>
            <person name="Dunn D.M."/>
            <person name="von Niederhausern A.C."/>
            <person name="Hamil C."/>
            <person name="Aoyagi A."/>
            <person name="Duval B."/>
            <person name="Baca A."/>
            <person name="Silva F.J."/>
            <person name="Vallier A."/>
            <person name="Jackson D.G."/>
            <person name="Latorre A."/>
            <person name="Weiss R.B."/>
            <person name="Heddi A."/>
            <person name="Moya A."/>
            <person name="Dale C."/>
        </authorList>
    </citation>
    <scope>NUCLEOTIDE SEQUENCE [LARGE SCALE GENOMIC DNA]</scope>
    <source>
        <strain evidence="4">none</strain>
    </source>
</reference>
<keyword evidence="2" id="KW-1133">Transmembrane helix</keyword>
<proteinExistence type="predicted"/>
<protein>
    <submittedName>
        <fullName evidence="3">Uncharacterized protein</fullName>
    </submittedName>
</protein>
<dbReference type="AlphaFoldDB" id="W0HMS2"/>